<accession>A0A918XN29</accession>
<keyword evidence="4" id="KW-1185">Reference proteome</keyword>
<keyword evidence="2" id="KW-0732">Signal</keyword>
<evidence type="ECO:0000313" key="4">
    <source>
        <dbReference type="Proteomes" id="UP000644693"/>
    </source>
</evidence>
<feature type="region of interest" description="Disordered" evidence="1">
    <location>
        <begin position="21"/>
        <end position="77"/>
    </location>
</feature>
<evidence type="ECO:0000313" key="3">
    <source>
        <dbReference type="EMBL" id="GHD39053.1"/>
    </source>
</evidence>
<proteinExistence type="predicted"/>
<sequence length="77" mass="7870">MRKPIVTGALTALLLAAAAAISQDAAEPESDESVKSASEEPPAAAPEASSLPEPGALDYESSEQISEDKSVSFPIDI</sequence>
<name>A0A918XN29_9GAMM</name>
<organism evidence="3 4">
    <name type="scientific">Parahalioglobus pacificus</name>
    <dbReference type="NCBI Taxonomy" id="930806"/>
    <lineage>
        <taxon>Bacteria</taxon>
        <taxon>Pseudomonadati</taxon>
        <taxon>Pseudomonadota</taxon>
        <taxon>Gammaproteobacteria</taxon>
        <taxon>Cellvibrionales</taxon>
        <taxon>Halieaceae</taxon>
        <taxon>Parahalioglobus</taxon>
    </lineage>
</organism>
<gene>
    <name evidence="3" type="ORF">GCM10007053_30220</name>
</gene>
<dbReference type="Proteomes" id="UP000644693">
    <property type="component" value="Unassembled WGS sequence"/>
</dbReference>
<feature type="chain" id="PRO_5037203546" evidence="2">
    <location>
        <begin position="26"/>
        <end position="77"/>
    </location>
</feature>
<feature type="compositionally biased region" description="Low complexity" evidence="1">
    <location>
        <begin position="39"/>
        <end position="54"/>
    </location>
</feature>
<comment type="caution">
    <text evidence="3">The sequence shown here is derived from an EMBL/GenBank/DDBJ whole genome shotgun (WGS) entry which is preliminary data.</text>
</comment>
<dbReference type="EMBL" id="BMYM01000004">
    <property type="protein sequence ID" value="GHD39053.1"/>
    <property type="molecule type" value="Genomic_DNA"/>
</dbReference>
<reference evidence="3" key="1">
    <citation type="journal article" date="2014" name="Int. J. Syst. Evol. Microbiol.">
        <title>Complete genome sequence of Corynebacterium casei LMG S-19264T (=DSM 44701T), isolated from a smear-ripened cheese.</title>
        <authorList>
            <consortium name="US DOE Joint Genome Institute (JGI-PGF)"/>
            <person name="Walter F."/>
            <person name="Albersmeier A."/>
            <person name="Kalinowski J."/>
            <person name="Ruckert C."/>
        </authorList>
    </citation>
    <scope>NUCLEOTIDE SEQUENCE</scope>
    <source>
        <strain evidence="3">KCTC 23430</strain>
    </source>
</reference>
<dbReference type="AlphaFoldDB" id="A0A918XN29"/>
<reference evidence="3" key="2">
    <citation type="submission" date="2020-09" db="EMBL/GenBank/DDBJ databases">
        <authorList>
            <person name="Sun Q."/>
            <person name="Kim S."/>
        </authorList>
    </citation>
    <scope>NUCLEOTIDE SEQUENCE</scope>
    <source>
        <strain evidence="3">KCTC 23430</strain>
    </source>
</reference>
<feature type="signal peptide" evidence="2">
    <location>
        <begin position="1"/>
        <end position="25"/>
    </location>
</feature>
<evidence type="ECO:0000256" key="2">
    <source>
        <dbReference type="SAM" id="SignalP"/>
    </source>
</evidence>
<dbReference type="RefSeq" id="WP_189478673.1">
    <property type="nucleotide sequence ID" value="NZ_BMYM01000004.1"/>
</dbReference>
<evidence type="ECO:0000256" key="1">
    <source>
        <dbReference type="SAM" id="MobiDB-lite"/>
    </source>
</evidence>
<protein>
    <submittedName>
        <fullName evidence="3">Uncharacterized protein</fullName>
    </submittedName>
</protein>